<comment type="caution">
    <text evidence="1">The sequence shown here is derived from an EMBL/GenBank/DDBJ whole genome shotgun (WGS) entry which is preliminary data.</text>
</comment>
<gene>
    <name evidence="1" type="ORF">FHS29_000117</name>
</gene>
<name>A0A841CBJ7_9PSEU</name>
<proteinExistence type="predicted"/>
<keyword evidence="2" id="KW-1185">Reference proteome</keyword>
<sequence>MTVEELRGRHVELLRNRRVVDHLDAVPRVADTGHRYHTWTQVAAEPLPTRVARLADVRVRPAAYRHGHLHDLQRTLDALLPEVLHLARAAGWTVTTPVLAGVFPTGTLDGLCVPVPGRGVLVLVNSALPDLAGAVLKIMTGALPNYGTPPLLTAEQASYTLAEALNAYLYGNGAVEARPLPELSGQRSALVGLMLRRATQFVIAHEVGHVLAGHLVNSRRWTDPNTPVGVLDAQSVGWSREHEADRIAAMVMLHSLDDLSPRELDVHEPCLVAALLLVPFLHEITDRFADELGLAVPFAGSHPPPVRRIQSLVEHLAERVRTPRALDLAADVATWLEDQVTDVREWFRLVDEVLI</sequence>
<dbReference type="EMBL" id="JACHJN010000001">
    <property type="protein sequence ID" value="MBB5953547.1"/>
    <property type="molecule type" value="Genomic_DNA"/>
</dbReference>
<evidence type="ECO:0000313" key="1">
    <source>
        <dbReference type="EMBL" id="MBB5953547.1"/>
    </source>
</evidence>
<dbReference type="AlphaFoldDB" id="A0A841CBJ7"/>
<organism evidence="1 2">
    <name type="scientific">Saccharothrix tamanrassetensis</name>
    <dbReference type="NCBI Taxonomy" id="1051531"/>
    <lineage>
        <taxon>Bacteria</taxon>
        <taxon>Bacillati</taxon>
        <taxon>Actinomycetota</taxon>
        <taxon>Actinomycetes</taxon>
        <taxon>Pseudonocardiales</taxon>
        <taxon>Pseudonocardiaceae</taxon>
        <taxon>Saccharothrix</taxon>
    </lineage>
</organism>
<evidence type="ECO:0000313" key="2">
    <source>
        <dbReference type="Proteomes" id="UP000547510"/>
    </source>
</evidence>
<dbReference type="Proteomes" id="UP000547510">
    <property type="component" value="Unassembled WGS sequence"/>
</dbReference>
<dbReference type="RefSeq" id="WP_184687189.1">
    <property type="nucleotide sequence ID" value="NZ_JACHJN010000001.1"/>
</dbReference>
<accession>A0A841CBJ7</accession>
<protein>
    <submittedName>
        <fullName evidence="1">Uncharacterized protein</fullName>
    </submittedName>
</protein>
<reference evidence="1 2" key="1">
    <citation type="submission" date="2020-08" db="EMBL/GenBank/DDBJ databases">
        <title>Genomic Encyclopedia of Type Strains, Phase III (KMG-III): the genomes of soil and plant-associated and newly described type strains.</title>
        <authorList>
            <person name="Whitman W."/>
        </authorList>
    </citation>
    <scope>NUCLEOTIDE SEQUENCE [LARGE SCALE GENOMIC DNA]</scope>
    <source>
        <strain evidence="1 2">CECT 8640</strain>
    </source>
</reference>